<accession>A0A3N2DPM3</accession>
<evidence type="ECO:0008006" key="3">
    <source>
        <dbReference type="Google" id="ProtNLM"/>
    </source>
</evidence>
<dbReference type="InterPro" id="IPR028978">
    <property type="entry name" value="Chorismate_lyase_/UTRA_dom_sf"/>
</dbReference>
<dbReference type="Proteomes" id="UP000275394">
    <property type="component" value="Unassembled WGS sequence"/>
</dbReference>
<proteinExistence type="predicted"/>
<dbReference type="SUPFAM" id="SSF64288">
    <property type="entry name" value="Chorismate lyase-like"/>
    <property type="match status" value="1"/>
</dbReference>
<dbReference type="AlphaFoldDB" id="A0A3N2DPM3"/>
<evidence type="ECO:0000313" key="1">
    <source>
        <dbReference type="EMBL" id="ROS01774.1"/>
    </source>
</evidence>
<dbReference type="EMBL" id="RKHR01000004">
    <property type="protein sequence ID" value="ROS01774.1"/>
    <property type="molecule type" value="Genomic_DNA"/>
</dbReference>
<keyword evidence="2" id="KW-1185">Reference proteome</keyword>
<protein>
    <recommendedName>
        <fullName evidence="3">Chorismate lyase</fullName>
    </recommendedName>
</protein>
<organism evidence="1 2">
    <name type="scientific">Sinobacterium caligoides</name>
    <dbReference type="NCBI Taxonomy" id="933926"/>
    <lineage>
        <taxon>Bacteria</taxon>
        <taxon>Pseudomonadati</taxon>
        <taxon>Pseudomonadota</taxon>
        <taxon>Gammaproteobacteria</taxon>
        <taxon>Cellvibrionales</taxon>
        <taxon>Spongiibacteraceae</taxon>
        <taxon>Sinobacterium</taxon>
    </lineage>
</organism>
<evidence type="ECO:0000313" key="2">
    <source>
        <dbReference type="Proteomes" id="UP000275394"/>
    </source>
</evidence>
<sequence>MQLQRVGDVAPVTMQQAGSLTQLLRARCDDIIIRPLAEGQRPGQRYFRESLLLSDDRVLIWAYSRLRSQQRQTIDRFCHLRGGSLGEKLLFVEPSIQRSPLQFYTVDQLPEQYAELAAGRPLYGRYSRFCWPQQSLSLFEVFFPEAHRVLACR</sequence>
<dbReference type="OrthoDB" id="5868202at2"/>
<reference evidence="1 2" key="1">
    <citation type="submission" date="2018-11" db="EMBL/GenBank/DDBJ databases">
        <title>Genomic Encyclopedia of Type Strains, Phase IV (KMG-IV): sequencing the most valuable type-strain genomes for metagenomic binning, comparative biology and taxonomic classification.</title>
        <authorList>
            <person name="Goeker M."/>
        </authorList>
    </citation>
    <scope>NUCLEOTIDE SEQUENCE [LARGE SCALE GENOMIC DNA]</scope>
    <source>
        <strain evidence="1 2">DSM 100316</strain>
    </source>
</reference>
<name>A0A3N2DPM3_9GAMM</name>
<gene>
    <name evidence="1" type="ORF">EDC56_2219</name>
</gene>
<comment type="caution">
    <text evidence="1">The sequence shown here is derived from an EMBL/GenBank/DDBJ whole genome shotgun (WGS) entry which is preliminary data.</text>
</comment>
<dbReference type="RefSeq" id="WP_123712529.1">
    <property type="nucleotide sequence ID" value="NZ_RKHR01000004.1"/>
</dbReference>
<dbReference type="Gene3D" id="3.40.1410.10">
    <property type="entry name" value="Chorismate lyase-like"/>
    <property type="match status" value="1"/>
</dbReference>